<protein>
    <recommendedName>
        <fullName evidence="4">Metallothionein</fullName>
    </recommendedName>
</protein>
<evidence type="ECO:0000256" key="1">
    <source>
        <dbReference type="SAM" id="SignalP"/>
    </source>
</evidence>
<gene>
    <name evidence="2" type="ORF">PDESU_05845</name>
</gene>
<reference evidence="2 3" key="1">
    <citation type="submission" date="2019-04" db="EMBL/GenBank/DDBJ databases">
        <authorList>
            <person name="Van Vliet M D."/>
        </authorList>
    </citation>
    <scope>NUCLEOTIDE SEQUENCE [LARGE SCALE GENOMIC DNA]</scope>
    <source>
        <strain evidence="2 3">F1</strain>
    </source>
</reference>
<feature type="signal peptide" evidence="1">
    <location>
        <begin position="1"/>
        <end position="21"/>
    </location>
</feature>
<name>A0A6C2UBD3_PONDE</name>
<dbReference type="RefSeq" id="WP_136082736.1">
    <property type="nucleotide sequence ID" value="NZ_CAAHFG010000004.1"/>
</dbReference>
<feature type="chain" id="PRO_5025458497" description="Metallothionein" evidence="1">
    <location>
        <begin position="22"/>
        <end position="69"/>
    </location>
</feature>
<dbReference type="AlphaFoldDB" id="A0A6C2UBD3"/>
<sequence length="69" mass="7080">MKRMMSIAAIALMMAGTAAYACDSCGCSAKKADKKAECSACTKGKQADAKKCGADCKKACCAKSECAKK</sequence>
<accession>A0A6C2UBD3</accession>
<dbReference type="PROSITE" id="PS51257">
    <property type="entry name" value="PROKAR_LIPOPROTEIN"/>
    <property type="match status" value="1"/>
</dbReference>
<evidence type="ECO:0008006" key="4">
    <source>
        <dbReference type="Google" id="ProtNLM"/>
    </source>
</evidence>
<proteinExistence type="predicted"/>
<evidence type="ECO:0000313" key="3">
    <source>
        <dbReference type="Proteomes" id="UP000366872"/>
    </source>
</evidence>
<dbReference type="EMBL" id="CAAHFG010000004">
    <property type="protein sequence ID" value="VGO17249.1"/>
    <property type="molecule type" value="Genomic_DNA"/>
</dbReference>
<keyword evidence="1" id="KW-0732">Signal</keyword>
<dbReference type="Proteomes" id="UP000366872">
    <property type="component" value="Unassembled WGS sequence"/>
</dbReference>
<evidence type="ECO:0000313" key="2">
    <source>
        <dbReference type="EMBL" id="VGO17249.1"/>
    </source>
</evidence>
<organism evidence="2 3">
    <name type="scientific">Pontiella desulfatans</name>
    <dbReference type="NCBI Taxonomy" id="2750659"/>
    <lineage>
        <taxon>Bacteria</taxon>
        <taxon>Pseudomonadati</taxon>
        <taxon>Kiritimatiellota</taxon>
        <taxon>Kiritimatiellia</taxon>
        <taxon>Kiritimatiellales</taxon>
        <taxon>Pontiellaceae</taxon>
        <taxon>Pontiella</taxon>
    </lineage>
</organism>
<keyword evidence="3" id="KW-1185">Reference proteome</keyword>